<comment type="caution">
    <text evidence="1">The sequence shown here is derived from an EMBL/GenBank/DDBJ whole genome shotgun (WGS) entry which is preliminary data.</text>
</comment>
<sequence>MALAALPLGTVLPGCASSGATPPGPGMKASVTYLHLLAKVPMFRGMSNEQLQWVIDHSREWSVQPGAEVASSQRGIDSFWTLLDGGWRVEVAGRHVDAGHADPAKWYGGRAMQALGLPPTRLVATRPSYVMEIAQPELDDMLRRGLPLAPHLQAGADFYRTLARS</sequence>
<dbReference type="Proteomes" id="UP000252884">
    <property type="component" value="Unassembled WGS sequence"/>
</dbReference>
<keyword evidence="2" id="KW-1185">Reference proteome</keyword>
<dbReference type="InterPro" id="IPR018490">
    <property type="entry name" value="cNMP-bd_dom_sf"/>
</dbReference>
<organism evidence="1 2">
    <name type="scientific">Pseudorhodoferax soli</name>
    <dbReference type="NCBI Taxonomy" id="545864"/>
    <lineage>
        <taxon>Bacteria</taxon>
        <taxon>Pseudomonadati</taxon>
        <taxon>Pseudomonadota</taxon>
        <taxon>Betaproteobacteria</taxon>
        <taxon>Burkholderiales</taxon>
        <taxon>Comamonadaceae</taxon>
    </lineage>
</organism>
<accession>A0A368XKS5</accession>
<evidence type="ECO:0000313" key="2">
    <source>
        <dbReference type="Proteomes" id="UP000252884"/>
    </source>
</evidence>
<evidence type="ECO:0000313" key="1">
    <source>
        <dbReference type="EMBL" id="RCW68189.1"/>
    </source>
</evidence>
<protein>
    <submittedName>
        <fullName evidence="1">Uncharacterized protein</fullName>
    </submittedName>
</protein>
<dbReference type="AlphaFoldDB" id="A0A368XKS5"/>
<gene>
    <name evidence="1" type="ORF">DES41_108371</name>
</gene>
<dbReference type="EMBL" id="QPJK01000008">
    <property type="protein sequence ID" value="RCW68189.1"/>
    <property type="molecule type" value="Genomic_DNA"/>
</dbReference>
<dbReference type="Gene3D" id="2.60.120.10">
    <property type="entry name" value="Jelly Rolls"/>
    <property type="match status" value="1"/>
</dbReference>
<dbReference type="SUPFAM" id="SSF51206">
    <property type="entry name" value="cAMP-binding domain-like"/>
    <property type="match status" value="1"/>
</dbReference>
<proteinExistence type="predicted"/>
<name>A0A368XKS5_9BURK</name>
<reference evidence="1 2" key="1">
    <citation type="submission" date="2018-07" db="EMBL/GenBank/DDBJ databases">
        <title>Genomic Encyclopedia of Type Strains, Phase IV (KMG-IV): sequencing the most valuable type-strain genomes for metagenomic binning, comparative biology and taxonomic classification.</title>
        <authorList>
            <person name="Goeker M."/>
        </authorList>
    </citation>
    <scope>NUCLEOTIDE SEQUENCE [LARGE SCALE GENOMIC DNA]</scope>
    <source>
        <strain evidence="1 2">DSM 21634</strain>
    </source>
</reference>
<dbReference type="InterPro" id="IPR014710">
    <property type="entry name" value="RmlC-like_jellyroll"/>
</dbReference>